<feature type="binding site" evidence="9">
    <location>
        <position position="213"/>
    </location>
    <ligand>
        <name>1-deoxy-D-xylulose 5-phosphate</name>
        <dbReference type="ChEBI" id="CHEBI:57792"/>
    </ligand>
</feature>
<dbReference type="UniPathway" id="UPA00056">
    <property type="reaction ID" value="UER00092"/>
</dbReference>
<evidence type="ECO:0000259" key="12">
    <source>
        <dbReference type="Pfam" id="PF13288"/>
    </source>
</evidence>
<evidence type="ECO:0000256" key="7">
    <source>
        <dbReference type="ARBA" id="ARBA00023229"/>
    </source>
</evidence>
<feature type="binding site" evidence="9">
    <location>
        <position position="38"/>
    </location>
    <ligand>
        <name>NADPH</name>
        <dbReference type="ChEBI" id="CHEBI:57783"/>
    </ligand>
</feature>
<feature type="domain" description="1-deoxy-D-xylulose 5-phosphate reductoisomerase C-terminal" evidence="11">
    <location>
        <begin position="144"/>
        <end position="225"/>
    </location>
</feature>
<dbReference type="Gene3D" id="3.40.50.720">
    <property type="entry name" value="NAD(P)-binding Rossmann-like Domain"/>
    <property type="match status" value="1"/>
</dbReference>
<feature type="binding site" evidence="9">
    <location>
        <position position="149"/>
    </location>
    <ligand>
        <name>1-deoxy-D-xylulose 5-phosphate</name>
        <dbReference type="ChEBI" id="CHEBI:57792"/>
    </ligand>
</feature>
<reference evidence="13 14" key="1">
    <citation type="journal article" date="2021" name="Microb. Ecol.">
        <title>Candidatus Mesenet longicola: Novel Endosymbionts of Brontispa longissima that Induce Cytoplasmic Incompatibility.</title>
        <authorList>
            <person name="Takano S."/>
            <person name="Gotoh Y."/>
            <person name="Hayashi T."/>
        </authorList>
    </citation>
    <scope>NUCLEOTIDE SEQUENCE [LARGE SCALE GENOMIC DNA]</scope>
    <source>
        <strain evidence="13">L5</strain>
    </source>
</reference>
<feature type="binding site" evidence="9">
    <location>
        <position position="201"/>
    </location>
    <ligand>
        <name>NADPH</name>
        <dbReference type="ChEBI" id="CHEBI:57783"/>
    </ligand>
</feature>
<dbReference type="SUPFAM" id="SSF55347">
    <property type="entry name" value="Glyceraldehyde-3-phosphate dehydrogenase-like, C-terminal domain"/>
    <property type="match status" value="1"/>
</dbReference>
<dbReference type="InterPro" id="IPR013512">
    <property type="entry name" value="DXP_reductoisomerase_N"/>
</dbReference>
<dbReference type="Gene3D" id="1.10.1740.10">
    <property type="match status" value="1"/>
</dbReference>
<gene>
    <name evidence="9 13" type="primary">dxr</name>
    <name evidence="13" type="ORF">sL5_05100</name>
</gene>
<feature type="binding site" evidence="9">
    <location>
        <position position="150"/>
    </location>
    <ligand>
        <name>1-deoxy-D-xylulose 5-phosphate</name>
        <dbReference type="ChEBI" id="CHEBI:57792"/>
    </ligand>
</feature>
<dbReference type="InterPro" id="IPR013644">
    <property type="entry name" value="DXP_reductoisomerase_C"/>
</dbReference>
<feature type="domain" description="DXP reductoisomerase C-terminal" evidence="12">
    <location>
        <begin position="257"/>
        <end position="375"/>
    </location>
</feature>
<feature type="binding site" evidence="9">
    <location>
        <position position="123"/>
    </location>
    <ligand>
        <name>1-deoxy-D-xylulose 5-phosphate</name>
        <dbReference type="ChEBI" id="CHEBI:57792"/>
    </ligand>
</feature>
<dbReference type="Pfam" id="PF02670">
    <property type="entry name" value="DXP_reductoisom"/>
    <property type="match status" value="1"/>
</dbReference>
<feature type="binding site" evidence="9">
    <location>
        <position position="11"/>
    </location>
    <ligand>
        <name>NADPH</name>
        <dbReference type="ChEBI" id="CHEBI:57783"/>
    </ligand>
</feature>
<dbReference type="EMBL" id="BNGU01000016">
    <property type="protein sequence ID" value="GHM59517.1"/>
    <property type="molecule type" value="Genomic_DNA"/>
</dbReference>
<keyword evidence="14" id="KW-1185">Reference proteome</keyword>
<feature type="binding site" evidence="9">
    <location>
        <position position="172"/>
    </location>
    <ligand>
        <name>1-deoxy-D-xylulose 5-phosphate</name>
        <dbReference type="ChEBI" id="CHEBI:57792"/>
    </ligand>
</feature>
<feature type="binding site" evidence="9">
    <location>
        <position position="10"/>
    </location>
    <ligand>
        <name>NADPH</name>
        <dbReference type="ChEBI" id="CHEBI:57783"/>
    </ligand>
</feature>
<protein>
    <recommendedName>
        <fullName evidence="9">1-deoxy-D-xylulose 5-phosphate reductoisomerase</fullName>
        <shortName evidence="9">DXP reductoisomerase</shortName>
        <ecNumber evidence="9">1.1.1.267</ecNumber>
    </recommendedName>
    <alternativeName>
        <fullName evidence="9">1-deoxyxylulose-5-phosphate reductoisomerase</fullName>
    </alternativeName>
    <alternativeName>
        <fullName evidence="9">2-C-methyl-D-erythritol 4-phosphate synthase</fullName>
    </alternativeName>
</protein>
<dbReference type="EC" id="1.1.1.267" evidence="9"/>
<evidence type="ECO:0000256" key="1">
    <source>
        <dbReference type="ARBA" id="ARBA00005094"/>
    </source>
</evidence>
<keyword evidence="6 9" id="KW-0464">Manganese</keyword>
<keyword evidence="3 9" id="KW-0479">Metal-binding</keyword>
<evidence type="ECO:0000313" key="13">
    <source>
        <dbReference type="EMBL" id="GHM59517.1"/>
    </source>
</evidence>
<dbReference type="PANTHER" id="PTHR30525">
    <property type="entry name" value="1-DEOXY-D-XYLULOSE 5-PHOSPHATE REDUCTOISOMERASE"/>
    <property type="match status" value="1"/>
</dbReference>
<feature type="binding site" evidence="9">
    <location>
        <position position="124"/>
    </location>
    <ligand>
        <name>NADPH</name>
        <dbReference type="ChEBI" id="CHEBI:57783"/>
    </ligand>
</feature>
<dbReference type="HAMAP" id="MF_00183">
    <property type="entry name" value="DXP_reductoisom"/>
    <property type="match status" value="1"/>
</dbReference>
<dbReference type="Proteomes" id="UP000637906">
    <property type="component" value="Unassembled WGS sequence"/>
</dbReference>
<accession>A0A8J3MQG4</accession>
<name>A0A8J3MQG4_9RICK</name>
<comment type="caution">
    <text evidence="13">The sequence shown here is derived from an EMBL/GenBank/DDBJ whole genome shotgun (WGS) entry which is preliminary data.</text>
</comment>
<organism evidence="13 14">
    <name type="scientific">Candidatus Mesenet longicola</name>
    <dbReference type="NCBI Taxonomy" id="1892558"/>
    <lineage>
        <taxon>Bacteria</taxon>
        <taxon>Pseudomonadati</taxon>
        <taxon>Pseudomonadota</taxon>
        <taxon>Alphaproteobacteria</taxon>
        <taxon>Rickettsiales</taxon>
        <taxon>Anaplasmataceae</taxon>
        <taxon>Candidatus Mesenet</taxon>
    </lineage>
</organism>
<comment type="function">
    <text evidence="9">Catalyzes the NADPH-dependent rearrangement and reduction of 1-deoxy-D-xylulose-5-phosphate (DXP) to 2-C-methyl-D-erythritol 4-phosphate (MEP).</text>
</comment>
<dbReference type="FunFam" id="3.40.50.720:FF:000045">
    <property type="entry name" value="1-deoxy-D-xylulose 5-phosphate reductoisomerase"/>
    <property type="match status" value="1"/>
</dbReference>
<keyword evidence="9" id="KW-0460">Magnesium</keyword>
<feature type="binding site" evidence="9">
    <location>
        <position position="217"/>
    </location>
    <ligand>
        <name>Mn(2+)</name>
        <dbReference type="ChEBI" id="CHEBI:29035"/>
    </ligand>
</feature>
<evidence type="ECO:0000256" key="8">
    <source>
        <dbReference type="ARBA" id="ARBA00048543"/>
    </source>
</evidence>
<evidence type="ECO:0000259" key="10">
    <source>
        <dbReference type="Pfam" id="PF02670"/>
    </source>
</evidence>
<proteinExistence type="inferred from homology"/>
<evidence type="ECO:0000256" key="4">
    <source>
        <dbReference type="ARBA" id="ARBA00022857"/>
    </source>
</evidence>
<feature type="binding site" evidence="9">
    <location>
        <position position="122"/>
    </location>
    <ligand>
        <name>NADPH</name>
        <dbReference type="ChEBI" id="CHEBI:57783"/>
    </ligand>
</feature>
<dbReference type="GO" id="GO:0070402">
    <property type="term" value="F:NADPH binding"/>
    <property type="evidence" value="ECO:0007669"/>
    <property type="project" value="InterPro"/>
</dbReference>
<feature type="binding site" evidence="9">
    <location>
        <position position="13"/>
    </location>
    <ligand>
        <name>NADPH</name>
        <dbReference type="ChEBI" id="CHEBI:57783"/>
    </ligand>
</feature>
<dbReference type="NCBIfam" id="TIGR00243">
    <property type="entry name" value="Dxr"/>
    <property type="match status" value="1"/>
</dbReference>
<comment type="caution">
    <text evidence="9">Lacks conserved residue(s) required for the propagation of feature annotation.</text>
</comment>
<evidence type="ECO:0000256" key="6">
    <source>
        <dbReference type="ARBA" id="ARBA00023211"/>
    </source>
</evidence>
<dbReference type="Pfam" id="PF13288">
    <property type="entry name" value="DXPR_C"/>
    <property type="match status" value="1"/>
</dbReference>
<feature type="binding site" evidence="9">
    <location>
        <position position="150"/>
    </location>
    <ligand>
        <name>Mn(2+)</name>
        <dbReference type="ChEBI" id="CHEBI:29035"/>
    </ligand>
</feature>
<feature type="binding site" evidence="9">
    <location>
        <position position="195"/>
    </location>
    <ligand>
        <name>1-deoxy-D-xylulose 5-phosphate</name>
        <dbReference type="ChEBI" id="CHEBI:57792"/>
    </ligand>
</feature>
<comment type="catalytic activity">
    <reaction evidence="8">
        <text>2-C-methyl-D-erythritol 4-phosphate + NADP(+) = 1-deoxy-D-xylulose 5-phosphate + NADPH + H(+)</text>
        <dbReference type="Rhea" id="RHEA:13717"/>
        <dbReference type="ChEBI" id="CHEBI:15378"/>
        <dbReference type="ChEBI" id="CHEBI:57783"/>
        <dbReference type="ChEBI" id="CHEBI:57792"/>
        <dbReference type="ChEBI" id="CHEBI:58262"/>
        <dbReference type="ChEBI" id="CHEBI:58349"/>
        <dbReference type="EC" id="1.1.1.267"/>
    </reaction>
    <physiologicalReaction direction="right-to-left" evidence="8">
        <dbReference type="Rhea" id="RHEA:13719"/>
    </physiologicalReaction>
</comment>
<keyword evidence="5 9" id="KW-0560">Oxidoreductase</keyword>
<evidence type="ECO:0000259" key="11">
    <source>
        <dbReference type="Pfam" id="PF08436"/>
    </source>
</evidence>
<feature type="binding site" evidence="9">
    <location>
        <position position="217"/>
    </location>
    <ligand>
        <name>1-deoxy-D-xylulose 5-phosphate</name>
        <dbReference type="ChEBI" id="CHEBI:57792"/>
    </ligand>
</feature>
<evidence type="ECO:0000256" key="9">
    <source>
        <dbReference type="HAMAP-Rule" id="MF_00183"/>
    </source>
</evidence>
<keyword evidence="4 9" id="KW-0521">NADP</keyword>
<dbReference type="SUPFAM" id="SSF69055">
    <property type="entry name" value="1-deoxy-D-xylulose-5-phosphate reductoisomerase, C-terminal domain"/>
    <property type="match status" value="1"/>
</dbReference>
<dbReference type="GO" id="GO:0030145">
    <property type="term" value="F:manganese ion binding"/>
    <property type="evidence" value="ECO:0007669"/>
    <property type="project" value="TreeGrafter"/>
</dbReference>
<evidence type="ECO:0000256" key="5">
    <source>
        <dbReference type="ARBA" id="ARBA00023002"/>
    </source>
</evidence>
<feature type="binding site" evidence="9">
    <location>
        <position position="214"/>
    </location>
    <ligand>
        <name>1-deoxy-D-xylulose 5-phosphate</name>
        <dbReference type="ChEBI" id="CHEBI:57792"/>
    </ligand>
</feature>
<dbReference type="SUPFAM" id="SSF51735">
    <property type="entry name" value="NAD(P)-binding Rossmann-fold domains"/>
    <property type="match status" value="1"/>
</dbReference>
<dbReference type="PANTHER" id="PTHR30525:SF0">
    <property type="entry name" value="1-DEOXY-D-XYLULOSE 5-PHOSPHATE REDUCTOISOMERASE, CHLOROPLASTIC"/>
    <property type="match status" value="1"/>
</dbReference>
<dbReference type="AlphaFoldDB" id="A0A8J3MQG4"/>
<comment type="pathway">
    <text evidence="1 9">Isoprenoid biosynthesis; isopentenyl diphosphate biosynthesis via DXP pathway; isopentenyl diphosphate from 1-deoxy-D-xylulose 5-phosphate: step 1/6.</text>
</comment>
<feature type="binding site" evidence="9">
    <location>
        <position position="208"/>
    </location>
    <ligand>
        <name>1-deoxy-D-xylulose 5-phosphate</name>
        <dbReference type="ChEBI" id="CHEBI:57792"/>
    </ligand>
</feature>
<comment type="cofactor">
    <cofactor evidence="9">
        <name>Mg(2+)</name>
        <dbReference type="ChEBI" id="CHEBI:18420"/>
    </cofactor>
    <cofactor evidence="9">
        <name>Mn(2+)</name>
        <dbReference type="ChEBI" id="CHEBI:29035"/>
    </cofactor>
</comment>
<sequence>MQRVSVFGSTGCIGQKTVQLLLKNPNKYKVEVLTANSNFELLARQARLVNAKNVVIADKRFFRDLKESLFGTGINVKAGSEGLAAAASIPIDRAIIAIVGIAGLMPTMKIIESKTKIIALANKESIICGGELMLRKAKEHKVKIIPIDSEHNAIFQIFHSSYNLDKIVLTASGGPFLHLTYEQMKNVTLRDAMSHPIWKMGEKNSIDSATMMNKALELIEAQNLFAVGPSKLDVVIHPESIVHGVVSYKDGSNLAVLACPDMDIPISYALSWPRRSSIINKQLDLTKQKLTFFEPNYNQFPALKLAMEVLRSNTPHANSIILNAANEVATGAFVESKIGFLDIAKIVQEILAATKVTAGSFDSLDNIIDLDSNSRILAERLINSNYVSTRCTVAL</sequence>
<keyword evidence="7 9" id="KW-0414">Isoprene biosynthesis</keyword>
<dbReference type="PIRSF" id="PIRSF006205">
    <property type="entry name" value="Dxp_reductismrs"/>
    <property type="match status" value="1"/>
</dbReference>
<evidence type="ECO:0000256" key="2">
    <source>
        <dbReference type="ARBA" id="ARBA00006825"/>
    </source>
</evidence>
<evidence type="ECO:0000256" key="3">
    <source>
        <dbReference type="ARBA" id="ARBA00022723"/>
    </source>
</evidence>
<dbReference type="GO" id="GO:0030604">
    <property type="term" value="F:1-deoxy-D-xylulose-5-phosphate reductoisomerase activity"/>
    <property type="evidence" value="ECO:0007669"/>
    <property type="project" value="UniProtKB-UniRule"/>
</dbReference>
<dbReference type="InterPro" id="IPR026877">
    <property type="entry name" value="DXPR_C"/>
</dbReference>
<dbReference type="GO" id="GO:0051484">
    <property type="term" value="P:isopentenyl diphosphate biosynthetic process, methylerythritol 4-phosphate pathway involved in terpenoid biosynthetic process"/>
    <property type="evidence" value="ECO:0007669"/>
    <property type="project" value="TreeGrafter"/>
</dbReference>
<comment type="similarity">
    <text evidence="2 9">Belongs to the DXR family.</text>
</comment>
<feature type="binding site" evidence="9">
    <location>
        <position position="148"/>
    </location>
    <ligand>
        <name>Mn(2+)</name>
        <dbReference type="ChEBI" id="CHEBI:29035"/>
    </ligand>
</feature>
<dbReference type="InterPro" id="IPR036291">
    <property type="entry name" value="NAD(P)-bd_dom_sf"/>
</dbReference>
<dbReference type="InterPro" id="IPR036169">
    <property type="entry name" value="DXPR_C_sf"/>
</dbReference>
<dbReference type="InterPro" id="IPR003821">
    <property type="entry name" value="DXP_reductoisomerase"/>
</dbReference>
<feature type="domain" description="1-deoxy-D-xylulose 5-phosphate reductoisomerase N-terminal" evidence="10">
    <location>
        <begin position="4"/>
        <end position="130"/>
    </location>
</feature>
<dbReference type="Pfam" id="PF08436">
    <property type="entry name" value="DXP_redisom_C"/>
    <property type="match status" value="1"/>
</dbReference>
<evidence type="ECO:0000313" key="14">
    <source>
        <dbReference type="Proteomes" id="UP000637906"/>
    </source>
</evidence>